<sequence length="287" mass="30237">MTPAKMIPELPGIKMLDTDALSDLLEDNLCPPEITSIIIFATNGAIFAHASSLPPRQLRNLSATYGAAYLSFAVNAPARNLTGVNPASHPSSFVTAPSVPLGDVGSIVFEFENLAAVVTKIADKVLLAVVGPSHVIPPQQLQQQHHPSPSSGSGGRGRAVIGSSASDTERNTIGPESYSTAFDSPLDRHSTSLASSAPNPTSASSPEAAAADREQATTERPPTSPQMESDAALQRQWEIDRSNDLDRLASLNLDSSPAVLLALESKSAALAKFLSNKLEDLEYPDDF</sequence>
<dbReference type="EMBL" id="KN275983">
    <property type="protein sequence ID" value="EEH45014.2"/>
    <property type="molecule type" value="Genomic_DNA"/>
</dbReference>
<dbReference type="Proteomes" id="UP000001628">
    <property type="component" value="Unassembled WGS sequence"/>
</dbReference>
<reference evidence="2 3" key="1">
    <citation type="journal article" date="2011" name="PLoS Genet.">
        <title>Comparative genomic analysis of human fungal pathogens causing paracoccidioidomycosis.</title>
        <authorList>
            <person name="Desjardins C.A."/>
            <person name="Champion M.D."/>
            <person name="Holder J.W."/>
            <person name="Muszewska A."/>
            <person name="Goldberg J."/>
            <person name="Bailao A.M."/>
            <person name="Brigido M.M."/>
            <person name="Ferreira M.E."/>
            <person name="Garcia A.M."/>
            <person name="Grynberg M."/>
            <person name="Gujja S."/>
            <person name="Heiman D.I."/>
            <person name="Henn M.R."/>
            <person name="Kodira C.D."/>
            <person name="Leon-Narvaez H."/>
            <person name="Longo L.V."/>
            <person name="Ma L.J."/>
            <person name="Malavazi I."/>
            <person name="Matsuo A.L."/>
            <person name="Morais F.V."/>
            <person name="Pereira M."/>
            <person name="Rodriguez-Brito S."/>
            <person name="Sakthikumar S."/>
            <person name="Salem-Izacc S.M."/>
            <person name="Sykes S.M."/>
            <person name="Teixeira M.M."/>
            <person name="Vallejo M.C."/>
            <person name="Walter M.E."/>
            <person name="Yandava C."/>
            <person name="Young S."/>
            <person name="Zeng Q."/>
            <person name="Zucker J."/>
            <person name="Felipe M.S."/>
            <person name="Goldman G.H."/>
            <person name="Haas B.J."/>
            <person name="McEwen J.G."/>
            <person name="Nino-Vega G."/>
            <person name="Puccia R."/>
            <person name="San-Blas G."/>
            <person name="Soares C.M."/>
            <person name="Birren B.W."/>
            <person name="Cuomo C.A."/>
        </authorList>
    </citation>
    <scope>NUCLEOTIDE SEQUENCE [LARGE SCALE GENOMIC DNA]</scope>
    <source>
        <strain evidence="2 3">Pb18</strain>
    </source>
</reference>
<dbReference type="RefSeq" id="XP_010763961.1">
    <property type="nucleotide sequence ID" value="XM_010765659.1"/>
</dbReference>
<accession>C1GN12</accession>
<evidence type="ECO:0000313" key="2">
    <source>
        <dbReference type="EMBL" id="EEH45014.2"/>
    </source>
</evidence>
<dbReference type="GeneID" id="22586861"/>
<feature type="compositionally biased region" description="Polar residues" evidence="1">
    <location>
        <begin position="218"/>
        <end position="227"/>
    </location>
</feature>
<dbReference type="AlphaFoldDB" id="C1GN12"/>
<name>C1GN12_PARBD</name>
<dbReference type="VEuPathDB" id="FungiDB:PADG_08645"/>
<feature type="compositionally biased region" description="Low complexity" evidence="1">
    <location>
        <begin position="191"/>
        <end position="209"/>
    </location>
</feature>
<dbReference type="KEGG" id="pbn:PADG_08645"/>
<evidence type="ECO:0000313" key="3">
    <source>
        <dbReference type="Proteomes" id="UP000001628"/>
    </source>
</evidence>
<dbReference type="OMA" id="FLPYWAR"/>
<gene>
    <name evidence="2" type="ORF">PADG_08645</name>
</gene>
<keyword evidence="3" id="KW-1185">Reference proteome</keyword>
<dbReference type="STRING" id="502780.C1GN12"/>
<proteinExistence type="predicted"/>
<dbReference type="InParanoid" id="C1GN12"/>
<organism evidence="2 3">
    <name type="scientific">Paracoccidioides brasiliensis (strain Pb18)</name>
    <dbReference type="NCBI Taxonomy" id="502780"/>
    <lineage>
        <taxon>Eukaryota</taxon>
        <taxon>Fungi</taxon>
        <taxon>Dikarya</taxon>
        <taxon>Ascomycota</taxon>
        <taxon>Pezizomycotina</taxon>
        <taxon>Eurotiomycetes</taxon>
        <taxon>Eurotiomycetidae</taxon>
        <taxon>Onygenales</taxon>
        <taxon>Ajellomycetaceae</taxon>
        <taxon>Paracoccidioides</taxon>
    </lineage>
</organism>
<dbReference type="HOGENOM" id="CLU_065198_0_0_1"/>
<dbReference type="OrthoDB" id="4525340at2759"/>
<feature type="region of interest" description="Disordered" evidence="1">
    <location>
        <begin position="137"/>
        <end position="232"/>
    </location>
</feature>
<evidence type="ECO:0000256" key="1">
    <source>
        <dbReference type="SAM" id="MobiDB-lite"/>
    </source>
</evidence>
<dbReference type="eggNOG" id="ENOG502RNRV">
    <property type="taxonomic scope" value="Eukaryota"/>
</dbReference>
<feature type="compositionally biased region" description="Low complexity" evidence="1">
    <location>
        <begin position="137"/>
        <end position="151"/>
    </location>
</feature>
<dbReference type="Gene3D" id="3.30.450.30">
    <property type="entry name" value="Dynein light chain 2a, cytoplasmic"/>
    <property type="match status" value="1"/>
</dbReference>
<protein>
    <submittedName>
        <fullName evidence="2">Uncharacterized protein</fullName>
    </submittedName>
</protein>